<reference evidence="2 3" key="1">
    <citation type="submission" date="2019-07" db="EMBL/GenBank/DDBJ databases">
        <title>Draft genome for Aliikangiella sp. M105.</title>
        <authorList>
            <person name="Wang G."/>
        </authorList>
    </citation>
    <scope>NUCLEOTIDE SEQUENCE [LARGE SCALE GENOMIC DNA]</scope>
    <source>
        <strain evidence="2 3">M105</strain>
    </source>
</reference>
<name>A0A545UF31_9GAMM</name>
<dbReference type="AlphaFoldDB" id="A0A545UF31"/>
<dbReference type="OrthoDB" id="9965362at2"/>
<gene>
    <name evidence="2" type="ORF">FLL46_09560</name>
</gene>
<accession>A0A545UF31</accession>
<protein>
    <submittedName>
        <fullName evidence="2">Uncharacterized protein</fullName>
    </submittedName>
</protein>
<comment type="caution">
    <text evidence="2">The sequence shown here is derived from an EMBL/GenBank/DDBJ whole genome shotgun (WGS) entry which is preliminary data.</text>
</comment>
<evidence type="ECO:0000313" key="2">
    <source>
        <dbReference type="EMBL" id="TQV88045.1"/>
    </source>
</evidence>
<evidence type="ECO:0000313" key="3">
    <source>
        <dbReference type="Proteomes" id="UP000315439"/>
    </source>
</evidence>
<proteinExistence type="predicted"/>
<feature type="transmembrane region" description="Helical" evidence="1">
    <location>
        <begin position="6"/>
        <end position="26"/>
    </location>
</feature>
<keyword evidence="1" id="KW-0812">Transmembrane</keyword>
<keyword evidence="3" id="KW-1185">Reference proteome</keyword>
<dbReference type="EMBL" id="VIKS01000005">
    <property type="protein sequence ID" value="TQV88045.1"/>
    <property type="molecule type" value="Genomic_DNA"/>
</dbReference>
<keyword evidence="1" id="KW-1133">Transmembrane helix</keyword>
<sequence length="179" mass="20001">MKTITTYFFVAAFLISIGLNVVSLLASNNSEAPRGFVTQAAVVNLNNSEEPSADLRVTLEEIKVILASQEQRQIDTEEKIHDLLAATNRHQTMQEAPFDIAHSRAETDLITMAEDEFELVKTRVDDQIYSGLWTVKDAAALAQTSDHMSHEQRSNLQLKIVQAINDGLLEPENIHLPLF</sequence>
<dbReference type="Proteomes" id="UP000315439">
    <property type="component" value="Unassembled WGS sequence"/>
</dbReference>
<organism evidence="2 3">
    <name type="scientific">Aliikangiella coralliicola</name>
    <dbReference type="NCBI Taxonomy" id="2592383"/>
    <lineage>
        <taxon>Bacteria</taxon>
        <taxon>Pseudomonadati</taxon>
        <taxon>Pseudomonadota</taxon>
        <taxon>Gammaproteobacteria</taxon>
        <taxon>Oceanospirillales</taxon>
        <taxon>Pleioneaceae</taxon>
        <taxon>Aliikangiella</taxon>
    </lineage>
</organism>
<dbReference type="RefSeq" id="WP_142893286.1">
    <property type="nucleotide sequence ID" value="NZ_ML660163.1"/>
</dbReference>
<keyword evidence="1" id="KW-0472">Membrane</keyword>
<evidence type="ECO:0000256" key="1">
    <source>
        <dbReference type="SAM" id="Phobius"/>
    </source>
</evidence>